<reference evidence="1" key="1">
    <citation type="submission" date="2021-02" db="EMBL/GenBank/DDBJ databases">
        <authorList>
            <consortium name="DOE Joint Genome Institute"/>
            <person name="Ahrendt S."/>
            <person name="Looney B.P."/>
            <person name="Miyauchi S."/>
            <person name="Morin E."/>
            <person name="Drula E."/>
            <person name="Courty P.E."/>
            <person name="Chicoki N."/>
            <person name="Fauchery L."/>
            <person name="Kohler A."/>
            <person name="Kuo A."/>
            <person name="Labutti K."/>
            <person name="Pangilinan J."/>
            <person name="Lipzen A."/>
            <person name="Riley R."/>
            <person name="Andreopoulos W."/>
            <person name="He G."/>
            <person name="Johnson J."/>
            <person name="Barry K.W."/>
            <person name="Grigoriev I.V."/>
            <person name="Nagy L."/>
            <person name="Hibbett D."/>
            <person name="Henrissat B."/>
            <person name="Matheny P.B."/>
            <person name="Labbe J."/>
            <person name="Martin F."/>
        </authorList>
    </citation>
    <scope>NUCLEOTIDE SEQUENCE</scope>
    <source>
        <strain evidence="1">FP105234-sp</strain>
    </source>
</reference>
<evidence type="ECO:0000313" key="1">
    <source>
        <dbReference type="EMBL" id="KAI0043564.1"/>
    </source>
</evidence>
<keyword evidence="2" id="KW-1185">Reference proteome</keyword>
<protein>
    <submittedName>
        <fullName evidence="1">Uncharacterized protein</fullName>
    </submittedName>
</protein>
<proteinExistence type="predicted"/>
<accession>A0ACB8RHF0</accession>
<evidence type="ECO:0000313" key="2">
    <source>
        <dbReference type="Proteomes" id="UP000814033"/>
    </source>
</evidence>
<comment type="caution">
    <text evidence="1">The sequence shown here is derived from an EMBL/GenBank/DDBJ whole genome shotgun (WGS) entry which is preliminary data.</text>
</comment>
<gene>
    <name evidence="1" type="ORF">FA95DRAFT_1563195</name>
</gene>
<name>A0ACB8RHF0_9AGAM</name>
<sequence length="314" mass="34712">MADVRGQSGDPDDDHLDSSSPTSDAVHPQMTMHPAFPALPLHMYPFANGLTQQPQMRSKRRQVKNACTNCQKACKKCDDARPCLRCVKYGIGEECVDSQRKERKKGIKRGPYKKRDGKTTNVEQPLDAAAVAVHQGVPPPPGVPTASPPPQVPYMGYPPGYYGQYAAPIAAPAPPKPGEAPAYYPHPHPQYYVPLQHPQQQQQQQPPPPPPPPTHEQQPDNVAYAPPPPPQFYPGPFMPPYPQPYPYMMPHPGQRPDHMQVGMQYASYAPPMYQKPHPGAPGQDVAGMHPMHMGGRREDHIDGREALVMDGRHV</sequence>
<reference evidence="1" key="2">
    <citation type="journal article" date="2022" name="New Phytol.">
        <title>Evolutionary transition to the ectomycorrhizal habit in the genomes of a hyperdiverse lineage of mushroom-forming fungi.</title>
        <authorList>
            <person name="Looney B."/>
            <person name="Miyauchi S."/>
            <person name="Morin E."/>
            <person name="Drula E."/>
            <person name="Courty P.E."/>
            <person name="Kohler A."/>
            <person name="Kuo A."/>
            <person name="LaButti K."/>
            <person name="Pangilinan J."/>
            <person name="Lipzen A."/>
            <person name="Riley R."/>
            <person name="Andreopoulos W."/>
            <person name="He G."/>
            <person name="Johnson J."/>
            <person name="Nolan M."/>
            <person name="Tritt A."/>
            <person name="Barry K.W."/>
            <person name="Grigoriev I.V."/>
            <person name="Nagy L.G."/>
            <person name="Hibbett D."/>
            <person name="Henrissat B."/>
            <person name="Matheny P.B."/>
            <person name="Labbe J."/>
            <person name="Martin F.M."/>
        </authorList>
    </citation>
    <scope>NUCLEOTIDE SEQUENCE</scope>
    <source>
        <strain evidence="1">FP105234-sp</strain>
    </source>
</reference>
<dbReference type="EMBL" id="MU276013">
    <property type="protein sequence ID" value="KAI0043564.1"/>
    <property type="molecule type" value="Genomic_DNA"/>
</dbReference>
<dbReference type="Proteomes" id="UP000814033">
    <property type="component" value="Unassembled WGS sequence"/>
</dbReference>
<organism evidence="1 2">
    <name type="scientific">Auriscalpium vulgare</name>
    <dbReference type="NCBI Taxonomy" id="40419"/>
    <lineage>
        <taxon>Eukaryota</taxon>
        <taxon>Fungi</taxon>
        <taxon>Dikarya</taxon>
        <taxon>Basidiomycota</taxon>
        <taxon>Agaricomycotina</taxon>
        <taxon>Agaricomycetes</taxon>
        <taxon>Russulales</taxon>
        <taxon>Auriscalpiaceae</taxon>
        <taxon>Auriscalpium</taxon>
    </lineage>
</organism>